<accession>A0A9N8HTH6</accession>
<evidence type="ECO:0000313" key="2">
    <source>
        <dbReference type="Proteomes" id="UP001153069"/>
    </source>
</evidence>
<proteinExistence type="predicted"/>
<dbReference type="OrthoDB" id="433491at2759"/>
<comment type="caution">
    <text evidence="1">The sequence shown here is derived from an EMBL/GenBank/DDBJ whole genome shotgun (WGS) entry which is preliminary data.</text>
</comment>
<organism evidence="1 2">
    <name type="scientific">Seminavis robusta</name>
    <dbReference type="NCBI Taxonomy" id="568900"/>
    <lineage>
        <taxon>Eukaryota</taxon>
        <taxon>Sar</taxon>
        <taxon>Stramenopiles</taxon>
        <taxon>Ochrophyta</taxon>
        <taxon>Bacillariophyta</taxon>
        <taxon>Bacillariophyceae</taxon>
        <taxon>Bacillariophycidae</taxon>
        <taxon>Naviculales</taxon>
        <taxon>Naviculaceae</taxon>
        <taxon>Seminavis</taxon>
    </lineage>
</organism>
<protein>
    <submittedName>
        <fullName evidence="1">Uncharacterized protein</fullName>
    </submittedName>
</protein>
<name>A0A9N8HTH6_9STRA</name>
<sequence length="453" mass="51856">MSLQNGLSAEYWGISLAQLWELRNELSDFYKQILQRDPEKQTMRQVVRDFIQPKTLPYGVGYALWRNQDAPILATIMVSHSWEEYFGEFVDALTAVSSKIADQGLWICSLAMLQKTEAGIGPGPTIEEQLGENVLNGPFAQVVRRANLMLVVQTPRALVYERLWCVLELYQAIQCNVEVRLLGFWTYKASRTLDPRKAVCHDPRDMARISMIIEQTCGWDMIARVILQYIQGILATREEWPLIRPWEWQILEAIRLDDPDMIHQAAQHELVEWDVRVGETYGDPRDQRHLYYLVMSFDRLQWRVGDTLLQTAMLNGKKQAASAIACYVWFSGSKMNKNKTRLKVVQGAGSATRSSGPRIRKWEWDILESIRTGNMALLEEAVVDPRVNWDVRIADTYGDSSDDVHVYYLVLSFGLRWQVGHTLIDTALLNGRHALADIMNKHARAAKSRGAAS</sequence>
<dbReference type="Proteomes" id="UP001153069">
    <property type="component" value="Unassembled WGS sequence"/>
</dbReference>
<keyword evidence="2" id="KW-1185">Reference proteome</keyword>
<dbReference type="AlphaFoldDB" id="A0A9N8HTH6"/>
<evidence type="ECO:0000313" key="1">
    <source>
        <dbReference type="EMBL" id="CAB9525341.1"/>
    </source>
</evidence>
<gene>
    <name evidence="1" type="ORF">SEMRO_1664_G289510.1</name>
</gene>
<dbReference type="EMBL" id="CAICTM010001662">
    <property type="protein sequence ID" value="CAB9525341.1"/>
    <property type="molecule type" value="Genomic_DNA"/>
</dbReference>
<reference evidence="1" key="1">
    <citation type="submission" date="2020-06" db="EMBL/GenBank/DDBJ databases">
        <authorList>
            <consortium name="Plant Systems Biology data submission"/>
        </authorList>
    </citation>
    <scope>NUCLEOTIDE SEQUENCE</scope>
    <source>
        <strain evidence="1">D6</strain>
    </source>
</reference>